<comment type="caution">
    <text evidence="2">The sequence shown here is derived from an EMBL/GenBank/DDBJ whole genome shotgun (WGS) entry which is preliminary data.</text>
</comment>
<reference evidence="2 3" key="1">
    <citation type="submission" date="2016-07" db="EMBL/GenBank/DDBJ databases">
        <title>Pervasive Adenine N6-methylation of Active Genes in Fungi.</title>
        <authorList>
            <consortium name="DOE Joint Genome Institute"/>
            <person name="Mondo S.J."/>
            <person name="Dannebaum R.O."/>
            <person name="Kuo R.C."/>
            <person name="Labutti K."/>
            <person name="Haridas S."/>
            <person name="Kuo A."/>
            <person name="Salamov A."/>
            <person name="Ahrendt S.R."/>
            <person name="Lipzen A."/>
            <person name="Sullivan W."/>
            <person name="Andreopoulos W.B."/>
            <person name="Clum A."/>
            <person name="Lindquist E."/>
            <person name="Daum C."/>
            <person name="Ramamoorthy G.K."/>
            <person name="Gryganskyi A."/>
            <person name="Culley D."/>
            <person name="Magnuson J.K."/>
            <person name="James T.Y."/>
            <person name="O'Malley M.A."/>
            <person name="Stajich J.E."/>
            <person name="Spatafora J.W."/>
            <person name="Visel A."/>
            <person name="Grigoriev I.V."/>
        </authorList>
    </citation>
    <scope>NUCLEOTIDE SEQUENCE [LARGE SCALE GENOMIC DNA]</scope>
    <source>
        <strain evidence="2 3">PL171</strain>
    </source>
</reference>
<keyword evidence="1" id="KW-0175">Coiled coil</keyword>
<evidence type="ECO:0000256" key="1">
    <source>
        <dbReference type="SAM" id="Coils"/>
    </source>
</evidence>
<dbReference type="Proteomes" id="UP000193411">
    <property type="component" value="Unassembled WGS sequence"/>
</dbReference>
<evidence type="ECO:0000313" key="2">
    <source>
        <dbReference type="EMBL" id="ORZ40514.1"/>
    </source>
</evidence>
<dbReference type="EMBL" id="MCFL01000003">
    <property type="protein sequence ID" value="ORZ40514.1"/>
    <property type="molecule type" value="Genomic_DNA"/>
</dbReference>
<feature type="non-terminal residue" evidence="2">
    <location>
        <position position="204"/>
    </location>
</feature>
<name>A0A1Y2I2R5_9FUNG</name>
<keyword evidence="3" id="KW-1185">Reference proteome</keyword>
<feature type="coiled-coil region" evidence="1">
    <location>
        <begin position="11"/>
        <end position="45"/>
    </location>
</feature>
<dbReference type="AlphaFoldDB" id="A0A1Y2I2R5"/>
<evidence type="ECO:0000313" key="3">
    <source>
        <dbReference type="Proteomes" id="UP000193411"/>
    </source>
</evidence>
<sequence>MQPEVAALEGAAAAKHARKEAAERAAQAKREAEEVAATLAAMDRAMHRVVGAVAEWVREEEAMEMRRSRWRKAMWAGFRHLAPNLILSTTNSTLVPITLASSTSVSVATHTDHINQHNSGINDQPKYLKYTEPTIPTPTRSSRSAASLRGFIVEGTVVVAVKTTHKAHIHRSRRPALVGWPSSQENRRLWRRCLASLPGIKQEI</sequence>
<accession>A0A1Y2I2R5</accession>
<organism evidence="2 3">
    <name type="scientific">Catenaria anguillulae PL171</name>
    <dbReference type="NCBI Taxonomy" id="765915"/>
    <lineage>
        <taxon>Eukaryota</taxon>
        <taxon>Fungi</taxon>
        <taxon>Fungi incertae sedis</taxon>
        <taxon>Blastocladiomycota</taxon>
        <taxon>Blastocladiomycetes</taxon>
        <taxon>Blastocladiales</taxon>
        <taxon>Catenariaceae</taxon>
        <taxon>Catenaria</taxon>
    </lineage>
</organism>
<proteinExistence type="predicted"/>
<protein>
    <submittedName>
        <fullName evidence="2">Uncharacterized protein</fullName>
    </submittedName>
</protein>
<gene>
    <name evidence="2" type="ORF">BCR44DRAFT_1425230</name>
</gene>